<accession>A0A438D655</accession>
<proteinExistence type="predicted"/>
<name>A0A438D655_VITVI</name>
<evidence type="ECO:0000313" key="1">
    <source>
        <dbReference type="EMBL" id="RVW30933.1"/>
    </source>
</evidence>
<evidence type="ECO:0000313" key="2">
    <source>
        <dbReference type="Proteomes" id="UP000288805"/>
    </source>
</evidence>
<reference evidence="1 2" key="1">
    <citation type="journal article" date="2018" name="PLoS Genet.">
        <title>Population sequencing reveals clonal diversity and ancestral inbreeding in the grapevine cultivar Chardonnay.</title>
        <authorList>
            <person name="Roach M.J."/>
            <person name="Johnson D.L."/>
            <person name="Bohlmann J."/>
            <person name="van Vuuren H.J."/>
            <person name="Jones S.J."/>
            <person name="Pretorius I.S."/>
            <person name="Schmidt S.A."/>
            <person name="Borneman A.R."/>
        </authorList>
    </citation>
    <scope>NUCLEOTIDE SEQUENCE [LARGE SCALE GENOMIC DNA]</scope>
    <source>
        <strain evidence="2">cv. Chardonnay</strain>
        <tissue evidence="1">Leaf</tissue>
    </source>
</reference>
<dbReference type="Gramene" id="Vitis14g01067.t01">
    <property type="protein sequence ID" value="Vitis14g01067.t01.CDS"/>
    <property type="gene ID" value="Vitis14g01067"/>
</dbReference>
<dbReference type="Proteomes" id="UP000288805">
    <property type="component" value="Unassembled WGS sequence"/>
</dbReference>
<dbReference type="AlphaFoldDB" id="A0A438D655"/>
<sequence>MVEIVISIAAKVAEYLVAPVGHQLGYLFHYNCNMAEIRDQVEKLGEARESLQLRVGEANRHGGEILLDVRIWLTRADDIS</sequence>
<dbReference type="OrthoDB" id="1898799at2759"/>
<protein>
    <recommendedName>
        <fullName evidence="3">Rx N-terminal domain-containing protein</fullName>
    </recommendedName>
</protein>
<dbReference type="EMBL" id="QGNW01001777">
    <property type="protein sequence ID" value="RVW30933.1"/>
    <property type="molecule type" value="Genomic_DNA"/>
</dbReference>
<organism evidence="1 2">
    <name type="scientific">Vitis vinifera</name>
    <name type="common">Grape</name>
    <dbReference type="NCBI Taxonomy" id="29760"/>
    <lineage>
        <taxon>Eukaryota</taxon>
        <taxon>Viridiplantae</taxon>
        <taxon>Streptophyta</taxon>
        <taxon>Embryophyta</taxon>
        <taxon>Tracheophyta</taxon>
        <taxon>Spermatophyta</taxon>
        <taxon>Magnoliopsida</taxon>
        <taxon>eudicotyledons</taxon>
        <taxon>Gunneridae</taxon>
        <taxon>Pentapetalae</taxon>
        <taxon>rosids</taxon>
        <taxon>Vitales</taxon>
        <taxon>Vitaceae</taxon>
        <taxon>Viteae</taxon>
        <taxon>Vitis</taxon>
    </lineage>
</organism>
<evidence type="ECO:0008006" key="3">
    <source>
        <dbReference type="Google" id="ProtNLM"/>
    </source>
</evidence>
<gene>
    <name evidence="1" type="ORF">CK203_097331</name>
</gene>
<comment type="caution">
    <text evidence="1">The sequence shown here is derived from an EMBL/GenBank/DDBJ whole genome shotgun (WGS) entry which is preliminary data.</text>
</comment>